<dbReference type="RefSeq" id="WP_374037657.1">
    <property type="nucleotide sequence ID" value="NZ_CP169082.1"/>
</dbReference>
<comment type="caution">
    <text evidence="1">The sequence shown here is derived from an EMBL/GenBank/DDBJ whole genome shotgun (WGS) entry which is preliminary data.</text>
</comment>
<proteinExistence type="predicted"/>
<evidence type="ECO:0000313" key="2">
    <source>
        <dbReference type="Proteomes" id="UP001596152"/>
    </source>
</evidence>
<reference evidence="2" key="1">
    <citation type="journal article" date="2019" name="Int. J. Syst. Evol. Microbiol.">
        <title>The Global Catalogue of Microorganisms (GCM) 10K type strain sequencing project: providing services to taxonomists for standard genome sequencing and annotation.</title>
        <authorList>
            <consortium name="The Broad Institute Genomics Platform"/>
            <consortium name="The Broad Institute Genome Sequencing Center for Infectious Disease"/>
            <person name="Wu L."/>
            <person name="Ma J."/>
        </authorList>
    </citation>
    <scope>NUCLEOTIDE SEQUENCE [LARGE SCALE GENOMIC DNA]</scope>
    <source>
        <strain evidence="2">JCM 12125</strain>
    </source>
</reference>
<name>A0ABW0FR66_9CAUL</name>
<organism evidence="1 2">
    <name type="scientific">Brevundimonas staleyi</name>
    <dbReference type="NCBI Taxonomy" id="74326"/>
    <lineage>
        <taxon>Bacteria</taxon>
        <taxon>Pseudomonadati</taxon>
        <taxon>Pseudomonadota</taxon>
        <taxon>Alphaproteobacteria</taxon>
        <taxon>Caulobacterales</taxon>
        <taxon>Caulobacteraceae</taxon>
        <taxon>Brevundimonas</taxon>
    </lineage>
</organism>
<dbReference type="EMBL" id="JBHSLF010000016">
    <property type="protein sequence ID" value="MFC5343904.1"/>
    <property type="molecule type" value="Genomic_DNA"/>
</dbReference>
<sequence length="111" mass="11609">MLSILLLLAAAPQTVIPSAPPPPPAPSASMRVLGDSGFGCASEIRQAGDPTVGGSLMWRDGDARVAHYRLLDRRVNGCPAPVIVNYRVPGSDAIGREARRTPAAPVTTPRD</sequence>
<evidence type="ECO:0000313" key="1">
    <source>
        <dbReference type="EMBL" id="MFC5343904.1"/>
    </source>
</evidence>
<protein>
    <submittedName>
        <fullName evidence="1">Uncharacterized protein</fullName>
    </submittedName>
</protein>
<gene>
    <name evidence="1" type="ORF">ACFPIE_08270</name>
</gene>
<accession>A0ABW0FR66</accession>
<keyword evidence="2" id="KW-1185">Reference proteome</keyword>
<dbReference type="Proteomes" id="UP001596152">
    <property type="component" value="Unassembled WGS sequence"/>
</dbReference>